<dbReference type="AlphaFoldDB" id="A0A382I9D7"/>
<dbReference type="PANTHER" id="PTHR30006:SF15">
    <property type="entry name" value="IRON-UTILIZATION PERIPLASMIC PROTEIN"/>
    <property type="match status" value="1"/>
</dbReference>
<sequence length="354" mass="39541">MFLKNKIMSLAILSLTMLPLIFGIMLLPKLSFGAEVNILSERQEYLLRPFLNEFEEKTGIKANVVYLKKGSLERLKQQPGSVDAVLTVDISNLTAMSDAGLFQRVNSGIVNSNVPANYRSKDDLWTALTARARVIYFSRDRVKLSELSDYEDLADSRFKGRICTRSGHHKYNLALFSSMIAKHGVIKAKKWLQGLKNNLARKPQGNDRGQVKAIFQGQCDISIGNTYYMGKMLANKDQRKWAASVGIFFPNQKNRGTHMNVSGGAITKAAKNKLEAVKLLEFLSGDMSQFMYANVNHEYPVKSGVQLSAIVSSFGAGQEGVKKGIFKQDKRSLTEIGSYRVQAKKMVDEVNYDS</sequence>
<reference evidence="2" key="1">
    <citation type="submission" date="2018-05" db="EMBL/GenBank/DDBJ databases">
        <authorList>
            <person name="Lanie J.A."/>
            <person name="Ng W.-L."/>
            <person name="Kazmierczak K.M."/>
            <person name="Andrzejewski T.M."/>
            <person name="Davidsen T.M."/>
            <person name="Wayne K.J."/>
            <person name="Tettelin H."/>
            <person name="Glass J.I."/>
            <person name="Rusch D."/>
            <person name="Podicherti R."/>
            <person name="Tsui H.-C.T."/>
            <person name="Winkler M.E."/>
        </authorList>
    </citation>
    <scope>NUCLEOTIDE SEQUENCE</scope>
</reference>
<accession>A0A382I9D7</accession>
<protein>
    <recommendedName>
        <fullName evidence="3">Iron ABC transporter substrate-binding protein</fullName>
    </recommendedName>
</protein>
<evidence type="ECO:0000313" key="2">
    <source>
        <dbReference type="EMBL" id="SVB95847.1"/>
    </source>
</evidence>
<gene>
    <name evidence="2" type="ORF">METZ01_LOCUS248701</name>
</gene>
<dbReference type="InterPro" id="IPR006059">
    <property type="entry name" value="SBP"/>
</dbReference>
<dbReference type="Gene3D" id="3.40.190.10">
    <property type="entry name" value="Periplasmic binding protein-like II"/>
    <property type="match status" value="2"/>
</dbReference>
<dbReference type="EMBL" id="UINC01065804">
    <property type="protein sequence ID" value="SVB95847.1"/>
    <property type="molecule type" value="Genomic_DNA"/>
</dbReference>
<name>A0A382I9D7_9ZZZZ</name>
<organism evidence="2">
    <name type="scientific">marine metagenome</name>
    <dbReference type="NCBI Taxonomy" id="408172"/>
    <lineage>
        <taxon>unclassified sequences</taxon>
        <taxon>metagenomes</taxon>
        <taxon>ecological metagenomes</taxon>
    </lineage>
</organism>
<dbReference type="PANTHER" id="PTHR30006">
    <property type="entry name" value="THIAMINE-BINDING PERIPLASMIC PROTEIN-RELATED"/>
    <property type="match status" value="1"/>
</dbReference>
<evidence type="ECO:0008006" key="3">
    <source>
        <dbReference type="Google" id="ProtNLM"/>
    </source>
</evidence>
<keyword evidence="1" id="KW-0732">Signal</keyword>
<proteinExistence type="predicted"/>
<dbReference type="Pfam" id="PF01547">
    <property type="entry name" value="SBP_bac_1"/>
    <property type="match status" value="1"/>
</dbReference>
<evidence type="ECO:0000256" key="1">
    <source>
        <dbReference type="ARBA" id="ARBA00022729"/>
    </source>
</evidence>
<dbReference type="GO" id="GO:0030288">
    <property type="term" value="C:outer membrane-bounded periplasmic space"/>
    <property type="evidence" value="ECO:0007669"/>
    <property type="project" value="TreeGrafter"/>
</dbReference>
<dbReference type="SUPFAM" id="SSF53850">
    <property type="entry name" value="Periplasmic binding protein-like II"/>
    <property type="match status" value="1"/>
</dbReference>